<organism evidence="10 11">
    <name type="scientific">Microbacterium lemovicicum</name>
    <dbReference type="NCBI Taxonomy" id="1072463"/>
    <lineage>
        <taxon>Bacteria</taxon>
        <taxon>Bacillati</taxon>
        <taxon>Actinomycetota</taxon>
        <taxon>Actinomycetes</taxon>
        <taxon>Micrococcales</taxon>
        <taxon>Microbacteriaceae</taxon>
        <taxon>Microbacterium</taxon>
    </lineage>
</organism>
<keyword evidence="7" id="KW-0812">Transmembrane</keyword>
<evidence type="ECO:0000256" key="8">
    <source>
        <dbReference type="SAM" id="MobiDB-lite"/>
    </source>
</evidence>
<dbReference type="GO" id="GO:0009003">
    <property type="term" value="F:signal peptidase activity"/>
    <property type="evidence" value="ECO:0007669"/>
    <property type="project" value="UniProtKB-EC"/>
</dbReference>
<dbReference type="SUPFAM" id="SSF51306">
    <property type="entry name" value="LexA/Signal peptidase"/>
    <property type="match status" value="1"/>
</dbReference>
<evidence type="ECO:0000256" key="4">
    <source>
        <dbReference type="ARBA" id="ARBA00013208"/>
    </source>
</evidence>
<keyword evidence="5 7" id="KW-0378">Hydrolase</keyword>
<feature type="active site" evidence="6">
    <location>
        <position position="64"/>
    </location>
</feature>
<comment type="catalytic activity">
    <reaction evidence="1 7">
        <text>Cleavage of hydrophobic, N-terminal signal or leader sequences from secreted and periplasmic proteins.</text>
        <dbReference type="EC" id="3.4.21.89"/>
    </reaction>
</comment>
<keyword evidence="7" id="KW-0645">Protease</keyword>
<keyword evidence="7" id="KW-0472">Membrane</keyword>
<proteinExistence type="inferred from homology"/>
<evidence type="ECO:0000313" key="10">
    <source>
        <dbReference type="EMBL" id="AZS35887.1"/>
    </source>
</evidence>
<gene>
    <name evidence="10" type="primary">lepB_1</name>
    <name evidence="10" type="ORF">CVS47_00485</name>
</gene>
<dbReference type="NCBIfam" id="TIGR02227">
    <property type="entry name" value="sigpep_I_bact"/>
    <property type="match status" value="1"/>
</dbReference>
<dbReference type="KEGG" id="mlv:CVS47_00485"/>
<dbReference type="InterPro" id="IPR019758">
    <property type="entry name" value="Pept_S26A_signal_pept_1_CS"/>
</dbReference>
<accession>A0A3Q9IWG3</accession>
<keyword evidence="7" id="KW-1133">Transmembrane helix</keyword>
<protein>
    <recommendedName>
        <fullName evidence="4 7">Signal peptidase I</fullName>
        <ecNumber evidence="4 7">3.4.21.89</ecNumber>
    </recommendedName>
</protein>
<dbReference type="PROSITE" id="PS00761">
    <property type="entry name" value="SPASE_I_3"/>
    <property type="match status" value="1"/>
</dbReference>
<evidence type="ECO:0000256" key="2">
    <source>
        <dbReference type="ARBA" id="ARBA00004401"/>
    </source>
</evidence>
<dbReference type="GO" id="GO:0005886">
    <property type="term" value="C:plasma membrane"/>
    <property type="evidence" value="ECO:0007669"/>
    <property type="project" value="UniProtKB-SubCell"/>
</dbReference>
<evidence type="ECO:0000313" key="11">
    <source>
        <dbReference type="Proteomes" id="UP000276888"/>
    </source>
</evidence>
<dbReference type="CDD" id="cd06530">
    <property type="entry name" value="S26_SPase_I"/>
    <property type="match status" value="1"/>
</dbReference>
<keyword evidence="11" id="KW-1185">Reference proteome</keyword>
<dbReference type="GO" id="GO:0006465">
    <property type="term" value="P:signal peptide processing"/>
    <property type="evidence" value="ECO:0007669"/>
    <property type="project" value="InterPro"/>
</dbReference>
<feature type="active site" evidence="6">
    <location>
        <position position="135"/>
    </location>
</feature>
<reference evidence="10 11" key="1">
    <citation type="submission" date="2018-08" db="EMBL/GenBank/DDBJ databases">
        <title>Microbacterium lemovicicum sp. nov., a bacterium isolated from a natural uranium-rich soil.</title>
        <authorList>
            <person name="ORTET P."/>
        </authorList>
    </citation>
    <scope>NUCLEOTIDE SEQUENCE [LARGE SCALE GENOMIC DNA]</scope>
    <source>
        <strain evidence="10 11">Viu22</strain>
    </source>
</reference>
<evidence type="ECO:0000259" key="9">
    <source>
        <dbReference type="Pfam" id="PF10502"/>
    </source>
</evidence>
<dbReference type="PANTHER" id="PTHR43390">
    <property type="entry name" value="SIGNAL PEPTIDASE I"/>
    <property type="match status" value="1"/>
</dbReference>
<dbReference type="InterPro" id="IPR000223">
    <property type="entry name" value="Pept_S26A_signal_pept_1"/>
</dbReference>
<dbReference type="Proteomes" id="UP000276888">
    <property type="component" value="Chromosome"/>
</dbReference>
<dbReference type="PANTHER" id="PTHR43390:SF1">
    <property type="entry name" value="CHLOROPLAST PROCESSING PEPTIDASE"/>
    <property type="match status" value="1"/>
</dbReference>
<dbReference type="AlphaFoldDB" id="A0A3Q9IWG3"/>
<evidence type="ECO:0000256" key="1">
    <source>
        <dbReference type="ARBA" id="ARBA00000677"/>
    </source>
</evidence>
<comment type="subcellular location">
    <subcellularLocation>
        <location evidence="2">Cell membrane</location>
        <topology evidence="2">Single-pass type II membrane protein</topology>
    </subcellularLocation>
    <subcellularLocation>
        <location evidence="7">Membrane</location>
        <topology evidence="7">Single-pass type II membrane protein</topology>
    </subcellularLocation>
</comment>
<dbReference type="Pfam" id="PF10502">
    <property type="entry name" value="Peptidase_S26"/>
    <property type="match status" value="1"/>
</dbReference>
<dbReference type="GO" id="GO:0004252">
    <property type="term" value="F:serine-type endopeptidase activity"/>
    <property type="evidence" value="ECO:0007669"/>
    <property type="project" value="InterPro"/>
</dbReference>
<feature type="transmembrane region" description="Helical" evidence="7">
    <location>
        <begin position="36"/>
        <end position="55"/>
    </location>
</feature>
<feature type="domain" description="Peptidase S26" evidence="9">
    <location>
        <begin position="40"/>
        <end position="243"/>
    </location>
</feature>
<dbReference type="EMBL" id="CP031423">
    <property type="protein sequence ID" value="AZS35887.1"/>
    <property type="molecule type" value="Genomic_DNA"/>
</dbReference>
<dbReference type="EC" id="3.4.21.89" evidence="4 7"/>
<evidence type="ECO:0000256" key="3">
    <source>
        <dbReference type="ARBA" id="ARBA00009370"/>
    </source>
</evidence>
<dbReference type="PRINTS" id="PR00727">
    <property type="entry name" value="LEADERPTASE"/>
</dbReference>
<evidence type="ECO:0000256" key="5">
    <source>
        <dbReference type="ARBA" id="ARBA00022801"/>
    </source>
</evidence>
<dbReference type="InterPro" id="IPR019533">
    <property type="entry name" value="Peptidase_S26"/>
</dbReference>
<evidence type="ECO:0000256" key="7">
    <source>
        <dbReference type="RuleBase" id="RU362042"/>
    </source>
</evidence>
<sequence>MARKGPADVPDPPHRYPRNVTDAAPRPLWRRIGGSVWFHLLAAFVVFGLLLTFVAKPYAVPSASMDATLQNGDRILVNRLAYVGAAPGMGDVVVFDAGAAWDGGEQPSGGALKDAARWVGEVTGFGPTGPHTLVKRIIGLPGQRVACCSAEGAVEVDGTPLAEDYVSNDLPFVPGSLDCATEARSPRCFDEVVVPAGSYLVLGDNRGNSSDSAAFCRAPGADDGCWRWATRDGLVGRAAAVIWPIPRWAGL</sequence>
<name>A0A3Q9IWG3_9MICO</name>
<dbReference type="Gene3D" id="2.10.109.10">
    <property type="entry name" value="Umud Fragment, subunit A"/>
    <property type="match status" value="1"/>
</dbReference>
<comment type="similarity">
    <text evidence="3 7">Belongs to the peptidase S26 family.</text>
</comment>
<dbReference type="InterPro" id="IPR036286">
    <property type="entry name" value="LexA/Signal_pep-like_sf"/>
</dbReference>
<evidence type="ECO:0000256" key="6">
    <source>
        <dbReference type="PIRSR" id="PIRSR600223-1"/>
    </source>
</evidence>
<feature type="region of interest" description="Disordered" evidence="8">
    <location>
        <begin position="1"/>
        <end position="20"/>
    </location>
</feature>